<sequence>MINHWRNNKLVAHLIETIMARSPD</sequence>
<reference evidence="1" key="1">
    <citation type="submission" date="2018-02" db="EMBL/GenBank/DDBJ databases">
        <title>Rhizophora mucronata_Transcriptome.</title>
        <authorList>
            <person name="Meera S.P."/>
            <person name="Sreeshan A."/>
            <person name="Augustine A."/>
        </authorList>
    </citation>
    <scope>NUCLEOTIDE SEQUENCE</scope>
    <source>
        <tissue evidence="1">Leaf</tissue>
    </source>
</reference>
<accession>A0A2P2M643</accession>
<protein>
    <submittedName>
        <fullName evidence="1">Uncharacterized protein</fullName>
    </submittedName>
</protein>
<dbReference type="EMBL" id="GGEC01045190">
    <property type="protein sequence ID" value="MBX25674.1"/>
    <property type="molecule type" value="Transcribed_RNA"/>
</dbReference>
<dbReference type="AlphaFoldDB" id="A0A2P2M643"/>
<organism evidence="1">
    <name type="scientific">Rhizophora mucronata</name>
    <name type="common">Asiatic mangrove</name>
    <dbReference type="NCBI Taxonomy" id="61149"/>
    <lineage>
        <taxon>Eukaryota</taxon>
        <taxon>Viridiplantae</taxon>
        <taxon>Streptophyta</taxon>
        <taxon>Embryophyta</taxon>
        <taxon>Tracheophyta</taxon>
        <taxon>Spermatophyta</taxon>
        <taxon>Magnoliopsida</taxon>
        <taxon>eudicotyledons</taxon>
        <taxon>Gunneridae</taxon>
        <taxon>Pentapetalae</taxon>
        <taxon>rosids</taxon>
        <taxon>fabids</taxon>
        <taxon>Malpighiales</taxon>
        <taxon>Rhizophoraceae</taxon>
        <taxon>Rhizophora</taxon>
    </lineage>
</organism>
<name>A0A2P2M643_RHIMU</name>
<evidence type="ECO:0000313" key="1">
    <source>
        <dbReference type="EMBL" id="MBX25674.1"/>
    </source>
</evidence>
<proteinExistence type="predicted"/>